<keyword evidence="1" id="KW-0472">Membrane</keyword>
<protein>
    <submittedName>
        <fullName evidence="2">Uncharacterized protein</fullName>
    </submittedName>
</protein>
<feature type="transmembrane region" description="Helical" evidence="1">
    <location>
        <begin position="235"/>
        <end position="257"/>
    </location>
</feature>
<name>A0A9D2RYR9_9FIRM</name>
<evidence type="ECO:0000313" key="2">
    <source>
        <dbReference type="EMBL" id="HJB36934.1"/>
    </source>
</evidence>
<proteinExistence type="predicted"/>
<reference evidence="2" key="2">
    <citation type="submission" date="2021-04" db="EMBL/GenBank/DDBJ databases">
        <authorList>
            <person name="Gilroy R."/>
        </authorList>
    </citation>
    <scope>NUCLEOTIDE SEQUENCE</scope>
    <source>
        <strain evidence="2">ChiBcolR8-3208</strain>
    </source>
</reference>
<sequence>MICPKCGRTVPDGAPCPCGAPVLSSNPAVNLMKTLGSSPKFLTAAILYSVTVLFNLLASFGASDVISTLYYYGANYGFDPDVFYPMMSALEGSTVVSAVIGAIPSILLAVGMWLFYTTCRNTQSGNVSTVGLTICKVITVINLVLLCCVVLFLVAMVMIFIIAFAGMGEINYYSYSDGYYGATSAAFVITLLVIVSLIVAAVLALVIAYTVSILRAINRIKGSALNGAPDNRISRFLTGFMMVIGVLTCLGGLFSLIASPVAGIASLASGVCCVLMSLLLGEYRAKMTMLLYPPVQPMYSNMPPYTNVPPQQPGGSQGPNP</sequence>
<organism evidence="2 3">
    <name type="scientific">Candidatus Acutalibacter ornithocaccae</name>
    <dbReference type="NCBI Taxonomy" id="2838416"/>
    <lineage>
        <taxon>Bacteria</taxon>
        <taxon>Bacillati</taxon>
        <taxon>Bacillota</taxon>
        <taxon>Clostridia</taxon>
        <taxon>Eubacteriales</taxon>
        <taxon>Acutalibacteraceae</taxon>
        <taxon>Acutalibacter</taxon>
    </lineage>
</organism>
<feature type="transmembrane region" description="Helical" evidence="1">
    <location>
        <begin position="92"/>
        <end position="116"/>
    </location>
</feature>
<accession>A0A9D2RYR9</accession>
<keyword evidence="1" id="KW-1133">Transmembrane helix</keyword>
<keyword evidence="1" id="KW-0812">Transmembrane</keyword>
<feature type="transmembrane region" description="Helical" evidence="1">
    <location>
        <begin position="185"/>
        <end position="214"/>
    </location>
</feature>
<feature type="transmembrane region" description="Helical" evidence="1">
    <location>
        <begin position="263"/>
        <end position="281"/>
    </location>
</feature>
<reference evidence="2" key="1">
    <citation type="journal article" date="2021" name="PeerJ">
        <title>Extensive microbial diversity within the chicken gut microbiome revealed by metagenomics and culture.</title>
        <authorList>
            <person name="Gilroy R."/>
            <person name="Ravi A."/>
            <person name="Getino M."/>
            <person name="Pursley I."/>
            <person name="Horton D.L."/>
            <person name="Alikhan N.F."/>
            <person name="Baker D."/>
            <person name="Gharbi K."/>
            <person name="Hall N."/>
            <person name="Watson M."/>
            <person name="Adriaenssens E.M."/>
            <person name="Foster-Nyarko E."/>
            <person name="Jarju S."/>
            <person name="Secka A."/>
            <person name="Antonio M."/>
            <person name="Oren A."/>
            <person name="Chaudhuri R.R."/>
            <person name="La Ragione R."/>
            <person name="Hildebrand F."/>
            <person name="Pallen M.J."/>
        </authorList>
    </citation>
    <scope>NUCLEOTIDE SEQUENCE</scope>
    <source>
        <strain evidence="2">ChiBcolR8-3208</strain>
    </source>
</reference>
<evidence type="ECO:0000313" key="3">
    <source>
        <dbReference type="Proteomes" id="UP000824214"/>
    </source>
</evidence>
<feature type="transmembrane region" description="Helical" evidence="1">
    <location>
        <begin position="41"/>
        <end position="72"/>
    </location>
</feature>
<evidence type="ECO:0000256" key="1">
    <source>
        <dbReference type="SAM" id="Phobius"/>
    </source>
</evidence>
<dbReference type="EMBL" id="DWXZ01000043">
    <property type="protein sequence ID" value="HJB36934.1"/>
    <property type="molecule type" value="Genomic_DNA"/>
</dbReference>
<dbReference type="Proteomes" id="UP000824214">
    <property type="component" value="Unassembled WGS sequence"/>
</dbReference>
<feature type="transmembrane region" description="Helical" evidence="1">
    <location>
        <begin position="137"/>
        <end position="165"/>
    </location>
</feature>
<dbReference type="AlphaFoldDB" id="A0A9D2RYR9"/>
<gene>
    <name evidence="2" type="ORF">H9942_02550</name>
</gene>
<comment type="caution">
    <text evidence="2">The sequence shown here is derived from an EMBL/GenBank/DDBJ whole genome shotgun (WGS) entry which is preliminary data.</text>
</comment>